<dbReference type="EMBL" id="RCZG01000004">
    <property type="protein sequence ID" value="TPG34424.1"/>
    <property type="molecule type" value="Genomic_DNA"/>
</dbReference>
<dbReference type="InterPro" id="IPR052542">
    <property type="entry name" value="Cholesterol_Oxidase"/>
</dbReference>
<evidence type="ECO:0000256" key="10">
    <source>
        <dbReference type="ARBA" id="ARBA00023235"/>
    </source>
</evidence>
<name>A0A502EAP9_9MYCO</name>
<comment type="pathway">
    <text evidence="12">Steroid metabolism; cholesterol degradation.</text>
</comment>
<feature type="domain" description="Glucose-methanol-choline oxidoreductase N-terminal" evidence="17">
    <location>
        <begin position="190"/>
        <end position="277"/>
    </location>
</feature>
<dbReference type="InterPro" id="IPR036188">
    <property type="entry name" value="FAD/NAD-bd_sf"/>
</dbReference>
<reference evidence="20 21" key="1">
    <citation type="journal article" date="2019" name="Environ. Microbiol.">
        <title>Species interactions and distinct microbial communities in high Arctic permafrost affected cryosols are associated with the CH4 and CO2 gas fluxes.</title>
        <authorList>
            <person name="Altshuler I."/>
            <person name="Hamel J."/>
            <person name="Turney S."/>
            <person name="Magnuson E."/>
            <person name="Levesque R."/>
            <person name="Greer C."/>
            <person name="Whyte L.G."/>
        </authorList>
    </citation>
    <scope>NUCLEOTIDE SEQUENCE [LARGE SCALE GENOMIC DNA]</scope>
    <source>
        <strain evidence="20 21">S5.20</strain>
    </source>
</reference>
<evidence type="ECO:0000256" key="11">
    <source>
        <dbReference type="ARBA" id="ARBA00038856"/>
    </source>
</evidence>
<evidence type="ECO:0000313" key="21">
    <source>
        <dbReference type="Proteomes" id="UP000320095"/>
    </source>
</evidence>
<keyword evidence="8" id="KW-1207">Sterol metabolism</keyword>
<keyword evidence="7" id="KW-0443">Lipid metabolism</keyword>
<evidence type="ECO:0000256" key="13">
    <source>
        <dbReference type="ARBA" id="ARBA00049723"/>
    </source>
</evidence>
<dbReference type="RefSeq" id="WP_140691081.1">
    <property type="nucleotide sequence ID" value="NZ_RCZG01000004.1"/>
</dbReference>
<evidence type="ECO:0000256" key="4">
    <source>
        <dbReference type="ARBA" id="ARBA00022630"/>
    </source>
</evidence>
<dbReference type="PANTHER" id="PTHR47470:SF1">
    <property type="entry name" value="FAD-DEPENDENT OXIDOREDUCTASE 2 FAD BINDING DOMAIN-CONTAINING PROTEIN"/>
    <property type="match status" value="1"/>
</dbReference>
<evidence type="ECO:0000256" key="3">
    <source>
        <dbReference type="ARBA" id="ARBA00022548"/>
    </source>
</evidence>
<dbReference type="EC" id="1.1.3.6" evidence="13"/>
<proteinExistence type="inferred from homology"/>
<evidence type="ECO:0000256" key="2">
    <source>
        <dbReference type="ARBA" id="ARBA00010790"/>
    </source>
</evidence>
<keyword evidence="3" id="KW-0153">Cholesterol metabolism</keyword>
<dbReference type="Proteomes" id="UP000320095">
    <property type="component" value="Unassembled WGS sequence"/>
</dbReference>
<dbReference type="GO" id="GO:0004769">
    <property type="term" value="F:steroid Delta-isomerase activity"/>
    <property type="evidence" value="ECO:0007669"/>
    <property type="project" value="UniProtKB-EC"/>
</dbReference>
<keyword evidence="6" id="KW-0560">Oxidoreductase</keyword>
<evidence type="ECO:0000313" key="20">
    <source>
        <dbReference type="EMBL" id="TPG34424.1"/>
    </source>
</evidence>
<keyword evidence="10" id="KW-0413">Isomerase</keyword>
<comment type="cofactor">
    <cofactor evidence="1">
        <name>FAD</name>
        <dbReference type="ChEBI" id="CHEBI:57692"/>
    </cofactor>
</comment>
<dbReference type="EC" id="5.3.3.1" evidence="11"/>
<accession>A0A502EAP9</accession>
<evidence type="ECO:0000256" key="15">
    <source>
        <dbReference type="ARBA" id="ARBA00049778"/>
    </source>
</evidence>
<keyword evidence="21" id="KW-1185">Reference proteome</keyword>
<dbReference type="GO" id="GO:0016995">
    <property type="term" value="F:cholesterol oxidase activity"/>
    <property type="evidence" value="ECO:0007669"/>
    <property type="project" value="UniProtKB-EC"/>
</dbReference>
<dbReference type="OrthoDB" id="517968at2"/>
<dbReference type="InterPro" id="IPR000172">
    <property type="entry name" value="GMC_OxRdtase_N"/>
</dbReference>
<evidence type="ECO:0000259" key="18">
    <source>
        <dbReference type="Pfam" id="PF00890"/>
    </source>
</evidence>
<keyword evidence="5" id="KW-0274">FAD</keyword>
<evidence type="ECO:0000256" key="12">
    <source>
        <dbReference type="ARBA" id="ARBA00049645"/>
    </source>
</evidence>
<evidence type="ECO:0000256" key="16">
    <source>
        <dbReference type="SAM" id="MobiDB-lite"/>
    </source>
</evidence>
<evidence type="ECO:0000256" key="1">
    <source>
        <dbReference type="ARBA" id="ARBA00001974"/>
    </source>
</evidence>
<dbReference type="AlphaFoldDB" id="A0A502EAP9"/>
<evidence type="ECO:0000256" key="9">
    <source>
        <dbReference type="ARBA" id="ARBA00023221"/>
    </source>
</evidence>
<feature type="region of interest" description="Disordered" evidence="16">
    <location>
        <begin position="532"/>
        <end position="559"/>
    </location>
</feature>
<evidence type="ECO:0000256" key="8">
    <source>
        <dbReference type="ARBA" id="ARBA00023166"/>
    </source>
</evidence>
<evidence type="ECO:0000259" key="17">
    <source>
        <dbReference type="Pfam" id="PF00732"/>
    </source>
</evidence>
<dbReference type="Pfam" id="PF05199">
    <property type="entry name" value="GMC_oxred_C"/>
    <property type="match status" value="1"/>
</dbReference>
<gene>
    <name evidence="20" type="ORF">EAH80_12750</name>
</gene>
<dbReference type="InterPro" id="IPR003953">
    <property type="entry name" value="FAD-dep_OxRdtase_2_FAD-bd"/>
</dbReference>
<feature type="domain" description="Glucose-methanol-choline oxidoreductase C-terminal" evidence="19">
    <location>
        <begin position="468"/>
        <end position="522"/>
    </location>
</feature>
<dbReference type="Gene3D" id="3.50.50.60">
    <property type="entry name" value="FAD/NAD(P)-binding domain"/>
    <property type="match status" value="3"/>
</dbReference>
<evidence type="ECO:0000256" key="7">
    <source>
        <dbReference type="ARBA" id="ARBA00023098"/>
    </source>
</evidence>
<dbReference type="PANTHER" id="PTHR47470">
    <property type="entry name" value="CHOLESTEROL OXIDASE"/>
    <property type="match status" value="1"/>
</dbReference>
<dbReference type="Pfam" id="PF00890">
    <property type="entry name" value="FAD_binding_2"/>
    <property type="match status" value="1"/>
</dbReference>
<feature type="domain" description="FAD-dependent oxidoreductase 2 FAD-binding" evidence="18">
    <location>
        <begin position="6"/>
        <end position="38"/>
    </location>
</feature>
<dbReference type="InterPro" id="IPR007867">
    <property type="entry name" value="GMC_OxRtase_C"/>
</dbReference>
<organism evidence="20 21">
    <name type="scientific">Mycolicibacterium hodleri</name>
    <dbReference type="NCBI Taxonomy" id="49897"/>
    <lineage>
        <taxon>Bacteria</taxon>
        <taxon>Bacillati</taxon>
        <taxon>Actinomycetota</taxon>
        <taxon>Actinomycetes</taxon>
        <taxon>Mycobacteriales</taxon>
        <taxon>Mycobacteriaceae</taxon>
        <taxon>Mycolicibacterium</taxon>
    </lineage>
</organism>
<dbReference type="SUPFAM" id="SSF51905">
    <property type="entry name" value="FAD/NAD(P)-binding domain"/>
    <property type="match status" value="1"/>
</dbReference>
<dbReference type="GO" id="GO:0050660">
    <property type="term" value="F:flavin adenine dinucleotide binding"/>
    <property type="evidence" value="ECO:0007669"/>
    <property type="project" value="InterPro"/>
</dbReference>
<comment type="caution">
    <text evidence="20">The sequence shown here is derived from an EMBL/GenBank/DDBJ whole genome shotgun (WGS) entry which is preliminary data.</text>
</comment>
<keyword evidence="4" id="KW-0285">Flavoprotein</keyword>
<evidence type="ECO:0000256" key="14">
    <source>
        <dbReference type="ARBA" id="ARBA00049744"/>
    </source>
</evidence>
<dbReference type="GO" id="GO:0008203">
    <property type="term" value="P:cholesterol metabolic process"/>
    <property type="evidence" value="ECO:0007669"/>
    <property type="project" value="UniProtKB-KW"/>
</dbReference>
<protein>
    <recommendedName>
        <fullName evidence="14">Cholesterol oxidase</fullName>
        <ecNumber evidence="13">1.1.3.6</ecNumber>
        <ecNumber evidence="11">5.3.3.1</ecNumber>
    </recommendedName>
    <alternativeName>
        <fullName evidence="15">Cholesterol isomerase</fullName>
    </alternativeName>
</protein>
<dbReference type="Pfam" id="PF00732">
    <property type="entry name" value="GMC_oxred_N"/>
    <property type="match status" value="1"/>
</dbReference>
<evidence type="ECO:0000256" key="6">
    <source>
        <dbReference type="ARBA" id="ARBA00023002"/>
    </source>
</evidence>
<comment type="similarity">
    <text evidence="2">Belongs to the GMC oxidoreductase family.</text>
</comment>
<evidence type="ECO:0000259" key="19">
    <source>
        <dbReference type="Pfam" id="PF05199"/>
    </source>
</evidence>
<sequence>MDPDYDVLVIGSGFGGSVSALRLTEKGYRVGVLEAGRRFEDEDMAKTSWNLRKFLWMPRLGMYGIQRIHLLRNCMILAGAGVGGGSLNYANTLYVPPEPFFVDKQWAHITDWRAELMPHYDQASRMLGVVTNPTFTDADRILKEVADDMGVGDTFVPTPVGVFFGEDGKKVPGKTVPDPYFGGAGPARTGCIECGSCMTGCRYGAKNTLLKNYLGLAESAGADVIPMTTVTSFQPRPDGSWDVHTARTGRWLRKKKRTYTASTVILAAGTWGTQQLLFKMRDTGRLPELSDKLGVLTRTNSESIVGAGRLRVPDDLDLTHGVAITSSIHPTADTHIEPCRYGKGSNAMGLLQTLMTDGVLPDGTGVPRWKQLFESAKADPSGTLRLLYPRKWSERTMIALVMQHLDNSITTYTKRTKLGFRRMVSKQGHGQPNPTWIPAGNEVTRRIAKKIDGVAGGTWGELFNIPLTAHFLGGAAIGDNRDHGVIDPYHRVHGYPTLSVVDGAAISANMGVNPSLSITAQAERAASLWPNKGEVDQRPAQGQPYQRLAPIPPQHPVVPADAPAALRRLPIEPVRSIG</sequence>
<keyword evidence="9" id="KW-0753">Steroid metabolism</keyword>
<evidence type="ECO:0000256" key="5">
    <source>
        <dbReference type="ARBA" id="ARBA00022827"/>
    </source>
</evidence>